<dbReference type="EMBL" id="LVJZ01000003">
    <property type="protein sequence ID" value="ODB96121.1"/>
    <property type="molecule type" value="Genomic_DNA"/>
</dbReference>
<proteinExistence type="inferred from homology"/>
<dbReference type="PANTHER" id="PTHR30012:SF0">
    <property type="entry name" value="TYPE II SECRETION SYSTEM PROTEIN F-RELATED"/>
    <property type="match status" value="1"/>
</dbReference>
<evidence type="ECO:0000313" key="11">
    <source>
        <dbReference type="Proteomes" id="UP000094849"/>
    </source>
</evidence>
<dbReference type="AlphaFoldDB" id="A0A1E2UN55"/>
<evidence type="ECO:0000259" key="9">
    <source>
        <dbReference type="Pfam" id="PF00482"/>
    </source>
</evidence>
<keyword evidence="7 8" id="KW-0472">Membrane</keyword>
<protein>
    <recommendedName>
        <fullName evidence="9">Type II secretion system protein GspF domain-containing protein</fullName>
    </recommendedName>
</protein>
<evidence type="ECO:0000256" key="4">
    <source>
        <dbReference type="ARBA" id="ARBA00022519"/>
    </source>
</evidence>
<evidence type="ECO:0000256" key="1">
    <source>
        <dbReference type="ARBA" id="ARBA00004429"/>
    </source>
</evidence>
<dbReference type="GO" id="GO:0015628">
    <property type="term" value="P:protein secretion by the type II secretion system"/>
    <property type="evidence" value="ECO:0007669"/>
    <property type="project" value="TreeGrafter"/>
</dbReference>
<keyword evidence="6 8" id="KW-1133">Transmembrane helix</keyword>
<evidence type="ECO:0000313" key="10">
    <source>
        <dbReference type="EMBL" id="ODB96121.1"/>
    </source>
</evidence>
<dbReference type="PANTHER" id="PTHR30012">
    <property type="entry name" value="GENERAL SECRETION PATHWAY PROTEIN"/>
    <property type="match status" value="1"/>
</dbReference>
<sequence length="404" mass="44781">MALFSYRASNSLGETLQGEMEAEESRQVIIELQREQLIPIEVKRVTGLRGLLGYRSGREKKVGQKQILAFAKELATLLKAGMPLEGALSLMARLNSDQKMANVIDELNDSIKGGATFSRALERQRDIFPRLFVSMIKAGEAGGMLGEALERITDYMERSQALRESVRSALIYPTILLLVAVVSIMVLLVFVVPQFSQMFEDMGRELPVATQIILAAGEFLTSYWWLLLALVFLGIALFRIWLEKGDNQYRLDRWLLGLPLIGDLLLKVETARLSRTLASLLNNGLTLLNAVKLSQEVLNNSYLAQGIEQAAQQLKQGKGLSAPLIEQKLLPELAIRMLQVGEESGEIDTMLTDVADVYDREVRESVQRLLTLVEPVLIVGLGLIVAGIIISILLAMLSVNDLAF</sequence>
<keyword evidence="5 8" id="KW-0812">Transmembrane</keyword>
<dbReference type="GO" id="GO:0005886">
    <property type="term" value="C:plasma membrane"/>
    <property type="evidence" value="ECO:0007669"/>
    <property type="project" value="UniProtKB-SubCell"/>
</dbReference>
<comment type="caution">
    <text evidence="10">The sequence shown here is derived from an EMBL/GenBank/DDBJ whole genome shotgun (WGS) entry which is preliminary data.</text>
</comment>
<feature type="domain" description="Type II secretion system protein GspF" evidence="9">
    <location>
        <begin position="274"/>
        <end position="394"/>
    </location>
</feature>
<dbReference type="FunFam" id="1.20.81.30:FF:000001">
    <property type="entry name" value="Type II secretion system protein F"/>
    <property type="match status" value="2"/>
</dbReference>
<feature type="transmembrane region" description="Helical" evidence="8">
    <location>
        <begin position="376"/>
        <end position="399"/>
    </location>
</feature>
<dbReference type="InterPro" id="IPR018076">
    <property type="entry name" value="T2SS_GspF_dom"/>
</dbReference>
<dbReference type="PRINTS" id="PR00812">
    <property type="entry name" value="BCTERIALGSPF"/>
</dbReference>
<keyword evidence="11" id="KW-1185">Reference proteome</keyword>
<reference evidence="10 11" key="1">
    <citation type="submission" date="2016-03" db="EMBL/GenBank/DDBJ databases">
        <title>Chemosynthetic sulphur-oxidizing symbionts of marine invertebrate animals are capable of nitrogen fixation.</title>
        <authorList>
            <person name="Petersen J.M."/>
            <person name="Kemper A."/>
            <person name="Gruber-Vodicka H."/>
            <person name="Cardini U."/>
            <person name="Geest Mvander."/>
            <person name="Kleiner M."/>
            <person name="Bulgheresi S."/>
            <person name="Fussmann M."/>
            <person name="Herbold C."/>
            <person name="Seah B.K.B."/>
            <person name="Antony C.Paul."/>
            <person name="Liu D."/>
            <person name="Belitz A."/>
            <person name="Weber M."/>
        </authorList>
    </citation>
    <scope>NUCLEOTIDE SEQUENCE [LARGE SCALE GENOMIC DNA]</scope>
    <source>
        <strain evidence="10">G_D</strain>
    </source>
</reference>
<dbReference type="InterPro" id="IPR042094">
    <property type="entry name" value="T2SS_GspF_sf"/>
</dbReference>
<feature type="transmembrane region" description="Helical" evidence="8">
    <location>
        <begin position="223"/>
        <end position="242"/>
    </location>
</feature>
<feature type="domain" description="Type II secretion system protein GspF" evidence="9">
    <location>
        <begin position="70"/>
        <end position="193"/>
    </location>
</feature>
<dbReference type="Proteomes" id="UP000094849">
    <property type="component" value="Unassembled WGS sequence"/>
</dbReference>
<keyword evidence="3" id="KW-1003">Cell membrane</keyword>
<evidence type="ECO:0000256" key="5">
    <source>
        <dbReference type="ARBA" id="ARBA00022692"/>
    </source>
</evidence>
<name>A0A1E2UN55_9GAMM</name>
<dbReference type="InterPro" id="IPR003004">
    <property type="entry name" value="GspF/PilC"/>
</dbReference>
<dbReference type="RefSeq" id="WP_069003117.1">
    <property type="nucleotide sequence ID" value="NZ_LVJX01000004.1"/>
</dbReference>
<evidence type="ECO:0000256" key="6">
    <source>
        <dbReference type="ARBA" id="ARBA00022989"/>
    </source>
</evidence>
<gene>
    <name evidence="10" type="ORF">A3196_04695</name>
</gene>
<comment type="similarity">
    <text evidence="2">Belongs to the GSP F family.</text>
</comment>
<dbReference type="STRING" id="1818881.A3196_04695"/>
<evidence type="ECO:0000256" key="3">
    <source>
        <dbReference type="ARBA" id="ARBA00022475"/>
    </source>
</evidence>
<keyword evidence="4" id="KW-0997">Cell inner membrane</keyword>
<dbReference type="Gene3D" id="1.20.81.30">
    <property type="entry name" value="Type II secretion system (T2SS), domain F"/>
    <property type="match status" value="2"/>
</dbReference>
<evidence type="ECO:0000256" key="7">
    <source>
        <dbReference type="ARBA" id="ARBA00023136"/>
    </source>
</evidence>
<evidence type="ECO:0000256" key="8">
    <source>
        <dbReference type="SAM" id="Phobius"/>
    </source>
</evidence>
<feature type="transmembrane region" description="Helical" evidence="8">
    <location>
        <begin position="169"/>
        <end position="192"/>
    </location>
</feature>
<organism evidence="10 11">
    <name type="scientific">Candidatus Thiodiazotropha endoloripes</name>
    <dbReference type="NCBI Taxonomy" id="1818881"/>
    <lineage>
        <taxon>Bacteria</taxon>
        <taxon>Pseudomonadati</taxon>
        <taxon>Pseudomonadota</taxon>
        <taxon>Gammaproteobacteria</taxon>
        <taxon>Chromatiales</taxon>
        <taxon>Sedimenticolaceae</taxon>
        <taxon>Candidatus Thiodiazotropha</taxon>
    </lineage>
</organism>
<comment type="subcellular location">
    <subcellularLocation>
        <location evidence="1">Cell inner membrane</location>
        <topology evidence="1">Multi-pass membrane protein</topology>
    </subcellularLocation>
</comment>
<accession>A0A1E2UN55</accession>
<dbReference type="Pfam" id="PF00482">
    <property type="entry name" value="T2SSF"/>
    <property type="match status" value="2"/>
</dbReference>
<evidence type="ECO:0000256" key="2">
    <source>
        <dbReference type="ARBA" id="ARBA00005745"/>
    </source>
</evidence>
<dbReference type="OrthoDB" id="9805682at2"/>